<evidence type="ECO:0000313" key="2">
    <source>
        <dbReference type="EMBL" id="KAL3090959.1"/>
    </source>
</evidence>
<dbReference type="EMBL" id="JBICCN010000138">
    <property type="protein sequence ID" value="KAL3090959.1"/>
    <property type="molecule type" value="Genomic_DNA"/>
</dbReference>
<dbReference type="Pfam" id="PF24467">
    <property type="entry name" value="ARM_FBXO47"/>
    <property type="match status" value="1"/>
</dbReference>
<dbReference type="InterPro" id="IPR056622">
    <property type="entry name" value="ARM_FBXO47"/>
</dbReference>
<sequence length="504" mass="56767">MGRPEERISPFKRRSPLGIISKKVRDCLFSASSAFGRSFSLVISNKWNVEQHKLSSLPIELLFHLFDSATVADLQNISLINHSHLFKMLGYLTSTNFSKRFASLLNASFVSSGGTDNSKKHCDRIEKSVSEYARLIRICHIFRTREECICFTVNLFSKVNFVIDRKGFECFGAIWGILITEISVNWSQKEFFTLMQTLINSFGLAERVDPVLRSEDTLWEEELLLRRLLRGLFFDHRCPSSSVSVPCQTPRRFSPHNASFRLSALLRLLAPDSLLTAHRLLLIVGAPIGVSVAHGQINDTENNEISAGKEFVDYQRIYTEPIGDLDSAHAILGELPSMVSLLLEASDSVESEELRWNDLEVFNCLEMLTTFPEPWVLRNFAALLIMAPGLARVAVQTRAMHGNPGEAGSTFVSCIEASILLKYQASILLRDTLHSLLTNCEPSVCLVVVREAVSCMYQHTLEILPTNEQNLAGQLFDMDLLRIALEISRQVAEMFLSHLHFILV</sequence>
<reference evidence="2 3" key="1">
    <citation type="submission" date="2024-10" db="EMBL/GenBank/DDBJ databases">
        <authorList>
            <person name="Kim D."/>
        </authorList>
    </citation>
    <scope>NUCLEOTIDE SEQUENCE [LARGE SCALE GENOMIC DNA]</scope>
    <source>
        <strain evidence="2">Taebaek</strain>
    </source>
</reference>
<feature type="domain" description="FBXO47 ARM repeats region" evidence="1">
    <location>
        <begin position="328"/>
        <end position="415"/>
    </location>
</feature>
<protein>
    <recommendedName>
        <fullName evidence="1">FBXO47 ARM repeats region domain-containing protein</fullName>
    </recommendedName>
</protein>
<evidence type="ECO:0000313" key="3">
    <source>
        <dbReference type="Proteomes" id="UP001620645"/>
    </source>
</evidence>
<dbReference type="InterPro" id="IPR038946">
    <property type="entry name" value="FBXO47"/>
</dbReference>
<name>A0ABD2JK18_HETSC</name>
<accession>A0ABD2JK18</accession>
<proteinExistence type="predicted"/>
<comment type="caution">
    <text evidence="2">The sequence shown here is derived from an EMBL/GenBank/DDBJ whole genome shotgun (WGS) entry which is preliminary data.</text>
</comment>
<keyword evidence="3" id="KW-1185">Reference proteome</keyword>
<evidence type="ECO:0000259" key="1">
    <source>
        <dbReference type="Pfam" id="PF24467"/>
    </source>
</evidence>
<dbReference type="PANTHER" id="PTHR34098">
    <property type="entry name" value="F-BOX ONLY PROTEIN 47"/>
    <property type="match status" value="1"/>
</dbReference>
<dbReference type="AlphaFoldDB" id="A0ABD2JK18"/>
<gene>
    <name evidence="2" type="ORF">niasHS_007334</name>
</gene>
<dbReference type="Proteomes" id="UP001620645">
    <property type="component" value="Unassembled WGS sequence"/>
</dbReference>
<organism evidence="2 3">
    <name type="scientific">Heterodera schachtii</name>
    <name type="common">Sugarbeet cyst nematode worm</name>
    <name type="synonym">Tylenchus schachtii</name>
    <dbReference type="NCBI Taxonomy" id="97005"/>
    <lineage>
        <taxon>Eukaryota</taxon>
        <taxon>Metazoa</taxon>
        <taxon>Ecdysozoa</taxon>
        <taxon>Nematoda</taxon>
        <taxon>Chromadorea</taxon>
        <taxon>Rhabditida</taxon>
        <taxon>Tylenchina</taxon>
        <taxon>Tylenchomorpha</taxon>
        <taxon>Tylenchoidea</taxon>
        <taxon>Heteroderidae</taxon>
        <taxon>Heteroderinae</taxon>
        <taxon>Heterodera</taxon>
    </lineage>
</organism>
<dbReference type="PANTHER" id="PTHR34098:SF1">
    <property type="entry name" value="F-BOX ONLY PROTEIN 47"/>
    <property type="match status" value="1"/>
</dbReference>